<reference evidence="1" key="1">
    <citation type="journal article" date="2023" name="G3 (Bethesda)">
        <title>A reference genome for the long-term kleptoplast-retaining sea slug Elysia crispata morphotype clarki.</title>
        <authorList>
            <person name="Eastman K.E."/>
            <person name="Pendleton A.L."/>
            <person name="Shaikh M.A."/>
            <person name="Suttiyut T."/>
            <person name="Ogas R."/>
            <person name="Tomko P."/>
            <person name="Gavelis G."/>
            <person name="Widhalm J.R."/>
            <person name="Wisecaver J.H."/>
        </authorList>
    </citation>
    <scope>NUCLEOTIDE SEQUENCE</scope>
    <source>
        <strain evidence="1">ECLA1</strain>
    </source>
</reference>
<gene>
    <name evidence="1" type="ORF">RRG08_015039</name>
</gene>
<dbReference type="Proteomes" id="UP001283361">
    <property type="component" value="Unassembled WGS sequence"/>
</dbReference>
<sequence>MPRRPGVQYLVDIWYPLRRQGNQSTLVEHATSSDDSLCLRPVMAGATETWLALRPRVKARVAPANG</sequence>
<protein>
    <submittedName>
        <fullName evidence="1">Uncharacterized protein</fullName>
    </submittedName>
</protein>
<keyword evidence="2" id="KW-1185">Reference proteome</keyword>
<evidence type="ECO:0000313" key="1">
    <source>
        <dbReference type="EMBL" id="KAK3800071.1"/>
    </source>
</evidence>
<dbReference type="AlphaFoldDB" id="A0AAE1EA78"/>
<evidence type="ECO:0000313" key="2">
    <source>
        <dbReference type="Proteomes" id="UP001283361"/>
    </source>
</evidence>
<accession>A0AAE1EA78</accession>
<organism evidence="1 2">
    <name type="scientific">Elysia crispata</name>
    <name type="common">lettuce slug</name>
    <dbReference type="NCBI Taxonomy" id="231223"/>
    <lineage>
        <taxon>Eukaryota</taxon>
        <taxon>Metazoa</taxon>
        <taxon>Spiralia</taxon>
        <taxon>Lophotrochozoa</taxon>
        <taxon>Mollusca</taxon>
        <taxon>Gastropoda</taxon>
        <taxon>Heterobranchia</taxon>
        <taxon>Euthyneura</taxon>
        <taxon>Panpulmonata</taxon>
        <taxon>Sacoglossa</taxon>
        <taxon>Placobranchoidea</taxon>
        <taxon>Plakobranchidae</taxon>
        <taxon>Elysia</taxon>
    </lineage>
</organism>
<dbReference type="EMBL" id="JAWDGP010000502">
    <property type="protein sequence ID" value="KAK3800071.1"/>
    <property type="molecule type" value="Genomic_DNA"/>
</dbReference>
<proteinExistence type="predicted"/>
<name>A0AAE1EA78_9GAST</name>
<comment type="caution">
    <text evidence="1">The sequence shown here is derived from an EMBL/GenBank/DDBJ whole genome shotgun (WGS) entry which is preliminary data.</text>
</comment>